<gene>
    <name evidence="2" type="ORF">NEPTK9_001667</name>
</gene>
<sequence>MQTTNKTVSQNIPFAIYYTPEHKLTFLEGSSIQVLLTNPLEGKPFTAEQITPNSKKEIKDLLKKGIAPIVTSDHHIHFNTSSSSSAASSSSSSSPTNSPLPILKQLINQIKNILLSQKEGNYPEDLICPLTLDLFTDPVITPDGHTFEREAIELHLTNSPTCPLTRKPLKKED</sequence>
<protein>
    <recommendedName>
        <fullName evidence="1">U-box domain-containing protein</fullName>
    </recommendedName>
</protein>
<proteinExistence type="predicted"/>
<keyword evidence="3" id="KW-1185">Reference proteome</keyword>
<evidence type="ECO:0000259" key="1">
    <source>
        <dbReference type="PROSITE" id="PS51698"/>
    </source>
</evidence>
<comment type="caution">
    <text evidence="2">The sequence shown here is derived from an EMBL/GenBank/DDBJ whole genome shotgun (WGS) entry which is preliminary data.</text>
</comment>
<dbReference type="InterPro" id="IPR013083">
    <property type="entry name" value="Znf_RING/FYVE/PHD"/>
</dbReference>
<evidence type="ECO:0000313" key="2">
    <source>
        <dbReference type="EMBL" id="MBF5060137.1"/>
    </source>
</evidence>
<reference evidence="2 3" key="1">
    <citation type="submission" date="2020-01" db="EMBL/GenBank/DDBJ databases">
        <title>Draft genome sequence of Cand. Neptunochlamydia vexilliferae K9.</title>
        <authorList>
            <person name="Schulz F."/>
            <person name="Koestlbacher S."/>
            <person name="Wascher F."/>
            <person name="Pizzetti I."/>
            <person name="Horn M."/>
        </authorList>
    </citation>
    <scope>NUCLEOTIDE SEQUENCE [LARGE SCALE GENOMIC DNA]</scope>
    <source>
        <strain evidence="2 3">K9</strain>
    </source>
</reference>
<dbReference type="SUPFAM" id="SSF57850">
    <property type="entry name" value="RING/U-box"/>
    <property type="match status" value="1"/>
</dbReference>
<dbReference type="RefSeq" id="WP_194848466.1">
    <property type="nucleotide sequence ID" value="NZ_JAAEJV010000079.1"/>
</dbReference>
<feature type="domain" description="U-box" evidence="1">
    <location>
        <begin position="121"/>
        <end position="173"/>
    </location>
</feature>
<dbReference type="Pfam" id="PF04564">
    <property type="entry name" value="U-box"/>
    <property type="match status" value="1"/>
</dbReference>
<dbReference type="InterPro" id="IPR003613">
    <property type="entry name" value="Ubox_domain"/>
</dbReference>
<dbReference type="SMART" id="SM00504">
    <property type="entry name" value="Ubox"/>
    <property type="match status" value="1"/>
</dbReference>
<dbReference type="InterPro" id="IPR052085">
    <property type="entry name" value="WD-SAM-U-box"/>
</dbReference>
<dbReference type="Proteomes" id="UP001194714">
    <property type="component" value="Unassembled WGS sequence"/>
</dbReference>
<feature type="non-terminal residue" evidence="2">
    <location>
        <position position="173"/>
    </location>
</feature>
<evidence type="ECO:0000313" key="3">
    <source>
        <dbReference type="Proteomes" id="UP001194714"/>
    </source>
</evidence>
<name>A0ABS0B163_9BACT</name>
<dbReference type="CDD" id="cd16655">
    <property type="entry name" value="RING-Ubox_WDSUB1-like"/>
    <property type="match status" value="1"/>
</dbReference>
<dbReference type="Gene3D" id="3.30.40.10">
    <property type="entry name" value="Zinc/RING finger domain, C3HC4 (zinc finger)"/>
    <property type="match status" value="1"/>
</dbReference>
<dbReference type="PANTHER" id="PTHR46573">
    <property type="entry name" value="WD REPEAT, SAM AND U-BOX DOMAIN-CONTAINING PROTEIN 1"/>
    <property type="match status" value="1"/>
</dbReference>
<organism evidence="2 3">
    <name type="scientific">Candidatus Neptunichlamydia vexilliferae</name>
    <dbReference type="NCBI Taxonomy" id="1651774"/>
    <lineage>
        <taxon>Bacteria</taxon>
        <taxon>Pseudomonadati</taxon>
        <taxon>Chlamydiota</taxon>
        <taxon>Chlamydiia</taxon>
        <taxon>Parachlamydiales</taxon>
        <taxon>Simkaniaceae</taxon>
        <taxon>Candidatus Neptunichlamydia</taxon>
    </lineage>
</organism>
<accession>A0ABS0B163</accession>
<dbReference type="PROSITE" id="PS51698">
    <property type="entry name" value="U_BOX"/>
    <property type="match status" value="1"/>
</dbReference>
<dbReference type="PANTHER" id="PTHR46573:SF1">
    <property type="entry name" value="WD REPEAT, SAM AND U-BOX DOMAIN-CONTAINING PROTEIN 1"/>
    <property type="match status" value="1"/>
</dbReference>
<dbReference type="EMBL" id="JAAEJV010000079">
    <property type="protein sequence ID" value="MBF5060137.1"/>
    <property type="molecule type" value="Genomic_DNA"/>
</dbReference>